<name>A0AAT9GTK4_9CREN</name>
<evidence type="ECO:0000256" key="15">
    <source>
        <dbReference type="ARBA" id="ARBA00030679"/>
    </source>
</evidence>
<comment type="subcellular location">
    <subcellularLocation>
        <location evidence="3">Endomembrane system</location>
        <topology evidence="3">Multi-pass membrane protein</topology>
    </subcellularLocation>
</comment>
<evidence type="ECO:0000256" key="17">
    <source>
        <dbReference type="SAM" id="Phobius"/>
    </source>
</evidence>
<keyword evidence="8" id="KW-0808">Transferase</keyword>
<feature type="transmembrane region" description="Helical" evidence="17">
    <location>
        <begin position="264"/>
        <end position="283"/>
    </location>
</feature>
<dbReference type="GO" id="GO:0012505">
    <property type="term" value="C:endomembrane system"/>
    <property type="evidence" value="ECO:0007669"/>
    <property type="project" value="UniProtKB-SubCell"/>
</dbReference>
<dbReference type="GO" id="GO:0004576">
    <property type="term" value="F:oligosaccharyl transferase activity"/>
    <property type="evidence" value="ECO:0007669"/>
    <property type="project" value="InterPro"/>
</dbReference>
<evidence type="ECO:0000256" key="3">
    <source>
        <dbReference type="ARBA" id="ARBA00004127"/>
    </source>
</evidence>
<dbReference type="Gene3D" id="3.40.50.12610">
    <property type="match status" value="1"/>
</dbReference>
<feature type="transmembrane region" description="Helical" evidence="17">
    <location>
        <begin position="295"/>
        <end position="317"/>
    </location>
</feature>
<feature type="transmembrane region" description="Helical" evidence="17">
    <location>
        <begin position="51"/>
        <end position="69"/>
    </location>
</feature>
<evidence type="ECO:0000256" key="2">
    <source>
        <dbReference type="ARBA" id="ARBA00001946"/>
    </source>
</evidence>
<feature type="transmembrane region" description="Helical" evidence="17">
    <location>
        <begin position="20"/>
        <end position="39"/>
    </location>
</feature>
<feature type="transmembrane region" description="Helical" evidence="17">
    <location>
        <begin position="110"/>
        <end position="136"/>
    </location>
</feature>
<evidence type="ECO:0000256" key="8">
    <source>
        <dbReference type="ARBA" id="ARBA00022679"/>
    </source>
</evidence>
<comment type="similarity">
    <text evidence="5">Belongs to the STT3 family.</text>
</comment>
<feature type="transmembrane region" description="Helical" evidence="17">
    <location>
        <begin position="402"/>
        <end position="421"/>
    </location>
</feature>
<feature type="transmembrane region" description="Helical" evidence="17">
    <location>
        <begin position="171"/>
        <end position="187"/>
    </location>
</feature>
<evidence type="ECO:0000256" key="14">
    <source>
        <dbReference type="ARBA" id="ARBA00023211"/>
    </source>
</evidence>
<dbReference type="RefSeq" id="WP_369609675.1">
    <property type="nucleotide sequence ID" value="NZ_AP031322.1"/>
</dbReference>
<dbReference type="PANTHER" id="PTHR13872:SF1">
    <property type="entry name" value="DOLICHYL-DIPHOSPHOOLIGOSACCHARIDE--PROTEIN GLYCOSYLTRANSFERASE SUBUNIT STT3B"/>
    <property type="match status" value="1"/>
</dbReference>
<evidence type="ECO:0000256" key="13">
    <source>
        <dbReference type="ARBA" id="ARBA00023136"/>
    </source>
</evidence>
<evidence type="ECO:0000256" key="12">
    <source>
        <dbReference type="ARBA" id="ARBA00022989"/>
    </source>
</evidence>
<comment type="catalytic activity">
    <reaction evidence="16">
        <text>an archaeal dolichyl phosphooligosaccharide + [protein]-L-asparagine = an archaeal dolichyl phosphate + a glycoprotein with the oligosaccharide chain attached by N-beta-D-glycosyl linkage to a protein L-asparagine.</text>
        <dbReference type="EC" id="2.4.99.21"/>
    </reaction>
</comment>
<feature type="transmembrane region" description="Helical" evidence="17">
    <location>
        <begin position="81"/>
        <end position="103"/>
    </location>
</feature>
<proteinExistence type="inferred from homology"/>
<feature type="transmembrane region" description="Helical" evidence="17">
    <location>
        <begin position="433"/>
        <end position="451"/>
    </location>
</feature>
<dbReference type="AlphaFoldDB" id="A0AAT9GTK4"/>
<protein>
    <recommendedName>
        <fullName evidence="6">dolichyl-phosphooligosaccharide-protein glycotransferase</fullName>
        <ecNumber evidence="6">2.4.99.21</ecNumber>
    </recommendedName>
    <alternativeName>
        <fullName evidence="15">Oligosaccharyl transferase</fullName>
    </alternativeName>
</protein>
<evidence type="ECO:0000256" key="5">
    <source>
        <dbReference type="ARBA" id="ARBA00010810"/>
    </source>
</evidence>
<sequence length="772" mass="84303">MQSNLKTIPKFDKFKFLDVAVVSALVIISILIRIVNVIAFPQSVNEFDPWYLFYNALLIAQSGGNWYAVPPDVHGWFPWGYFIELGNTIGLPWLVSLISLPFYGQYGANAVYTVAVLSDVLLDGLGVVAAFLAIDVITENRIGAYIAAAVIAVSPSLTYKNLLGGLPKTSWGAVFVLFAIYFITLSIKRKNPLYSIPAGIMIFLANITWGGYTYIDLSLAIAAFLLILLNKNDEITAKSLTILAVTSAFLTSFAPNNIGFMSGLAHGLSLLIIPLFLYIELYIREVIPKEIADSKNILIGAAIVFILALGILGLAALGKSPIPSRYYAIVNPFFQFSVPIDRTVAEYIPQPVTAMIQDFGISLFLSIIGMYFVITRRAQLPGLWLLVLGVASIYGTSEQPYLFNYTAYIVAALAGLGVAEIVNRLSESKIRTVSRIAPILLLAVIGVSLLADAGISMEISYEPTAIYNSATSYLITNYAWISALGWINHNTPTNSFILSWWDYGYWIETIGNRSVIDENNTLNGTQIKLMAEMFLNNESFAVNVLENDFHLYPYGSPNYTIPVYIVAYDAVTQYISTSGSTSGESVWFIGYPTDFPGTFIGYTTSLGDIAKAMGAMTTIAGYNMYSYVNFTYVNETATALAEAGETNLASIIGNSLPMAWTPKAYNSLIVNMFIEGLQTLNQGPVQAPFSISLSQLSSPNATLINPNGFLPRVILPYFRPVYISLYPVTAVPAVGGEAVVYIVVLVYQFVEPNVILPLTIQENGTTIATTTS</sequence>
<keyword evidence="12 17" id="KW-1133">Transmembrane helix</keyword>
<dbReference type="GO" id="GO:0016020">
    <property type="term" value="C:membrane"/>
    <property type="evidence" value="ECO:0007669"/>
    <property type="project" value="InterPro"/>
</dbReference>
<feature type="transmembrane region" description="Helical" evidence="17">
    <location>
        <begin position="142"/>
        <end position="159"/>
    </location>
</feature>
<reference evidence="19" key="1">
    <citation type="submission" date="2024-03" db="EMBL/GenBank/DDBJ databases">
        <title>Complete genome sequence of Sulfurisphaera javensis strain KD-1.</title>
        <authorList>
            <person name="Sakai H."/>
            <person name="Nur N."/>
            <person name="Suwanto A."/>
            <person name="Kurosawa N."/>
        </authorList>
    </citation>
    <scope>NUCLEOTIDE SEQUENCE</scope>
    <source>
        <strain evidence="19">KD-1</strain>
    </source>
</reference>
<evidence type="ECO:0000256" key="11">
    <source>
        <dbReference type="ARBA" id="ARBA00022842"/>
    </source>
</evidence>
<accession>A0AAT9GTK4</accession>
<comment type="pathway">
    <text evidence="4">Protein modification; protein glycosylation.</text>
</comment>
<keyword evidence="10" id="KW-0479">Metal-binding</keyword>
<feature type="transmembrane region" description="Helical" evidence="17">
    <location>
        <begin position="380"/>
        <end position="396"/>
    </location>
</feature>
<keyword evidence="9 17" id="KW-0812">Transmembrane</keyword>
<dbReference type="KEGG" id="sjv:SJAV_20790"/>
<dbReference type="PANTHER" id="PTHR13872">
    <property type="entry name" value="DOLICHYL-DIPHOSPHOOLIGOSACCHARIDE--PROTEIN GLYCOSYLTRANSFERASE SUBUNIT"/>
    <property type="match status" value="1"/>
</dbReference>
<dbReference type="GeneID" id="92355030"/>
<evidence type="ECO:0000256" key="1">
    <source>
        <dbReference type="ARBA" id="ARBA00001936"/>
    </source>
</evidence>
<keyword evidence="7" id="KW-0328">Glycosyltransferase</keyword>
<gene>
    <name evidence="19" type="ORF">SJAV_20790</name>
</gene>
<dbReference type="GO" id="GO:0046872">
    <property type="term" value="F:metal ion binding"/>
    <property type="evidence" value="ECO:0007669"/>
    <property type="project" value="UniProtKB-KW"/>
</dbReference>
<feature type="domain" description="Oligosaccharyl transferase STT3 N-terminal" evidence="18">
    <location>
        <begin position="19"/>
        <end position="373"/>
    </location>
</feature>
<dbReference type="EMBL" id="AP031322">
    <property type="protein sequence ID" value="BFH74135.1"/>
    <property type="molecule type" value="Genomic_DNA"/>
</dbReference>
<evidence type="ECO:0000256" key="16">
    <source>
        <dbReference type="ARBA" id="ARBA00034066"/>
    </source>
</evidence>
<dbReference type="InterPro" id="IPR048307">
    <property type="entry name" value="STT3_N"/>
</dbReference>
<dbReference type="InterPro" id="IPR003674">
    <property type="entry name" value="Oligo_trans_STT3"/>
</dbReference>
<feature type="transmembrane region" description="Helical" evidence="17">
    <location>
        <begin position="354"/>
        <end position="373"/>
    </location>
</feature>
<evidence type="ECO:0000313" key="19">
    <source>
        <dbReference type="EMBL" id="BFH74135.1"/>
    </source>
</evidence>
<evidence type="ECO:0000256" key="6">
    <source>
        <dbReference type="ARBA" id="ARBA00012602"/>
    </source>
</evidence>
<dbReference type="Pfam" id="PF02516">
    <property type="entry name" value="STT3"/>
    <property type="match status" value="1"/>
</dbReference>
<comment type="cofactor">
    <cofactor evidence="2">
        <name>Mg(2+)</name>
        <dbReference type="ChEBI" id="CHEBI:18420"/>
    </cofactor>
</comment>
<keyword evidence="14" id="KW-0464">Manganese</keyword>
<evidence type="ECO:0000256" key="9">
    <source>
        <dbReference type="ARBA" id="ARBA00022692"/>
    </source>
</evidence>
<evidence type="ECO:0000256" key="4">
    <source>
        <dbReference type="ARBA" id="ARBA00004922"/>
    </source>
</evidence>
<evidence type="ECO:0000256" key="7">
    <source>
        <dbReference type="ARBA" id="ARBA00022676"/>
    </source>
</evidence>
<keyword evidence="13 17" id="KW-0472">Membrane</keyword>
<evidence type="ECO:0000259" key="18">
    <source>
        <dbReference type="Pfam" id="PF02516"/>
    </source>
</evidence>
<keyword evidence="11" id="KW-0460">Magnesium</keyword>
<organism evidence="19">
    <name type="scientific">Sulfurisphaera javensis</name>
    <dbReference type="NCBI Taxonomy" id="2049879"/>
    <lineage>
        <taxon>Archaea</taxon>
        <taxon>Thermoproteota</taxon>
        <taxon>Thermoprotei</taxon>
        <taxon>Sulfolobales</taxon>
        <taxon>Sulfolobaceae</taxon>
        <taxon>Sulfurisphaera</taxon>
    </lineage>
</organism>
<comment type="cofactor">
    <cofactor evidence="1">
        <name>Mn(2+)</name>
        <dbReference type="ChEBI" id="CHEBI:29035"/>
    </cofactor>
</comment>
<evidence type="ECO:0000256" key="10">
    <source>
        <dbReference type="ARBA" id="ARBA00022723"/>
    </source>
</evidence>
<dbReference type="EC" id="2.4.99.21" evidence="6"/>